<dbReference type="Proteomes" id="UP001056436">
    <property type="component" value="Unassembled WGS sequence"/>
</dbReference>
<sequence>MACALGARYATPVSMTSQDFPGAAGQDGPTPVVRKPGQRRGRNLVPAPG</sequence>
<dbReference type="EMBL" id="SDAQ01000149">
    <property type="protein sequence ID" value="KAI3534059.1"/>
    <property type="molecule type" value="Genomic_DNA"/>
</dbReference>
<organism evidence="2 3">
    <name type="scientific">Colletotrichum abscissum</name>
    <dbReference type="NCBI Taxonomy" id="1671311"/>
    <lineage>
        <taxon>Eukaryota</taxon>
        <taxon>Fungi</taxon>
        <taxon>Dikarya</taxon>
        <taxon>Ascomycota</taxon>
        <taxon>Pezizomycotina</taxon>
        <taxon>Sordariomycetes</taxon>
        <taxon>Hypocreomycetidae</taxon>
        <taxon>Glomerellales</taxon>
        <taxon>Glomerellaceae</taxon>
        <taxon>Colletotrichum</taxon>
        <taxon>Colletotrichum acutatum species complex</taxon>
    </lineage>
</organism>
<name>A0A9P9X3N5_9PEZI</name>
<dbReference type="AlphaFoldDB" id="A0A9P9X3N5"/>
<feature type="region of interest" description="Disordered" evidence="1">
    <location>
        <begin position="15"/>
        <end position="49"/>
    </location>
</feature>
<protein>
    <submittedName>
        <fullName evidence="2">Uncharacterized protein</fullName>
    </submittedName>
</protein>
<evidence type="ECO:0000313" key="3">
    <source>
        <dbReference type="Proteomes" id="UP001056436"/>
    </source>
</evidence>
<comment type="caution">
    <text evidence="2">The sequence shown here is derived from an EMBL/GenBank/DDBJ whole genome shotgun (WGS) entry which is preliminary data.</text>
</comment>
<reference evidence="2" key="1">
    <citation type="submission" date="2019-01" db="EMBL/GenBank/DDBJ databases">
        <title>Colletotrichum abscissum LGMF1257.</title>
        <authorList>
            <person name="Baroncelli R."/>
        </authorList>
    </citation>
    <scope>NUCLEOTIDE SEQUENCE</scope>
    <source>
        <strain evidence="2">Ca142</strain>
    </source>
</reference>
<evidence type="ECO:0000256" key="1">
    <source>
        <dbReference type="SAM" id="MobiDB-lite"/>
    </source>
</evidence>
<gene>
    <name evidence="2" type="ORF">CABS02_13380</name>
</gene>
<accession>A0A9P9X3N5</accession>
<keyword evidence="3" id="KW-1185">Reference proteome</keyword>
<proteinExistence type="predicted"/>
<evidence type="ECO:0000313" key="2">
    <source>
        <dbReference type="EMBL" id="KAI3534059.1"/>
    </source>
</evidence>